<evidence type="ECO:0000256" key="6">
    <source>
        <dbReference type="ARBA" id="ARBA00022827"/>
    </source>
</evidence>
<dbReference type="GO" id="GO:0005886">
    <property type="term" value="C:plasma membrane"/>
    <property type="evidence" value="ECO:0007669"/>
    <property type="project" value="UniProtKB-SubCell"/>
</dbReference>
<evidence type="ECO:0000256" key="11">
    <source>
        <dbReference type="PIRSR" id="PIRSR006268-2"/>
    </source>
</evidence>
<dbReference type="AlphaFoldDB" id="A0A6B3STC8"/>
<proteinExistence type="inferred from homology"/>
<keyword evidence="5 10" id="KW-0479">Metal-binding</keyword>
<accession>A0A6B3STC8</accession>
<dbReference type="Gene3D" id="3.10.520.10">
    <property type="entry name" value="ApbE-like domains"/>
    <property type="match status" value="1"/>
</dbReference>
<comment type="subcellular location">
    <subcellularLocation>
        <location evidence="12">Cell inner membrane</location>
        <topology evidence="12">Lipid-anchor</topology>
        <orientation evidence="12">Periplasmic side</orientation>
    </subcellularLocation>
</comment>
<protein>
    <recommendedName>
        <fullName evidence="2 10">FAD:protein FMN transferase</fullName>
        <ecNumber evidence="1 10">2.7.1.180</ecNumber>
    </recommendedName>
    <alternativeName>
        <fullName evidence="8 10">Flavin transferase</fullName>
    </alternativeName>
</protein>
<keyword evidence="12" id="KW-0997">Cell inner membrane</keyword>
<keyword evidence="14" id="KW-1185">Reference proteome</keyword>
<comment type="catalytic activity">
    <reaction evidence="9 10 12">
        <text>L-threonyl-[protein] + FAD = FMN-L-threonyl-[protein] + AMP + H(+)</text>
        <dbReference type="Rhea" id="RHEA:36847"/>
        <dbReference type="Rhea" id="RHEA-COMP:11060"/>
        <dbReference type="Rhea" id="RHEA-COMP:11061"/>
        <dbReference type="ChEBI" id="CHEBI:15378"/>
        <dbReference type="ChEBI" id="CHEBI:30013"/>
        <dbReference type="ChEBI" id="CHEBI:57692"/>
        <dbReference type="ChEBI" id="CHEBI:74257"/>
        <dbReference type="ChEBI" id="CHEBI:456215"/>
        <dbReference type="EC" id="2.7.1.180"/>
    </reaction>
</comment>
<evidence type="ECO:0000256" key="4">
    <source>
        <dbReference type="ARBA" id="ARBA00022679"/>
    </source>
</evidence>
<dbReference type="InterPro" id="IPR024932">
    <property type="entry name" value="ApbE"/>
</dbReference>
<evidence type="ECO:0000256" key="10">
    <source>
        <dbReference type="PIRNR" id="PIRNR006268"/>
    </source>
</evidence>
<evidence type="ECO:0000256" key="8">
    <source>
        <dbReference type="ARBA" id="ARBA00031306"/>
    </source>
</evidence>
<dbReference type="PIRSF" id="PIRSF006268">
    <property type="entry name" value="ApbE"/>
    <property type="match status" value="1"/>
</dbReference>
<dbReference type="EMBL" id="JAAIVB010000078">
    <property type="protein sequence ID" value="NEX63891.1"/>
    <property type="molecule type" value="Genomic_DNA"/>
</dbReference>
<keyword evidence="4 10" id="KW-0808">Transferase</keyword>
<dbReference type="GO" id="GO:0046872">
    <property type="term" value="F:metal ion binding"/>
    <property type="evidence" value="ECO:0007669"/>
    <property type="project" value="UniProtKB-UniRule"/>
</dbReference>
<evidence type="ECO:0000256" key="1">
    <source>
        <dbReference type="ARBA" id="ARBA00011955"/>
    </source>
</evidence>
<name>A0A6B3STC8_9BURK</name>
<comment type="similarity">
    <text evidence="10 12">Belongs to the ApbE family.</text>
</comment>
<sequence>MRRRQFLAAGMGIVAAACGWERMLPEGQRVYRGASLAFGTTVSMQVVHHDEGAAMEAISAAFAAAAEVDRLMSLYRPDSQVRILNDEGRLGHPHPHLLRVLETAQYLSMRTQGAFDVTVQPLWEPSVDGRDRSQALQKVGWRDLAFSAHEVRLKRPGMAVTLNGIAQGYATDVALATLRRRGIEHALVDIGELRSAGRRDQAHPWQIGLADPRREAAMIAAAAMDGRGVATSGDYATRFADGYADHHIWNPLTGRSPEELSSVTVFAPDAMMADGLSTALMVLGREEGMRLVSDMKGVDVFMVDKAGRIFRTANVPLI</sequence>
<evidence type="ECO:0000256" key="5">
    <source>
        <dbReference type="ARBA" id="ARBA00022723"/>
    </source>
</evidence>
<evidence type="ECO:0000256" key="2">
    <source>
        <dbReference type="ARBA" id="ARBA00016337"/>
    </source>
</evidence>
<gene>
    <name evidence="13" type="ORF">G3574_22655</name>
</gene>
<comment type="function">
    <text evidence="12">Flavin transferase that catalyzes the transfer of the FMN moiety of FAD and its covalent binding to the hydroxyl group of a threonine residue in a target flavoprotein.</text>
</comment>
<keyword evidence="3 10" id="KW-0285">Flavoprotein</keyword>
<evidence type="ECO:0000256" key="9">
    <source>
        <dbReference type="ARBA" id="ARBA00048540"/>
    </source>
</evidence>
<comment type="cofactor">
    <cofactor evidence="11">
        <name>Mg(2+)</name>
        <dbReference type="ChEBI" id="CHEBI:18420"/>
    </cofactor>
    <cofactor evidence="11">
        <name>Mn(2+)</name>
        <dbReference type="ChEBI" id="CHEBI:29035"/>
    </cofactor>
    <text evidence="11">Magnesium. Can also use manganese.</text>
</comment>
<evidence type="ECO:0000256" key="7">
    <source>
        <dbReference type="ARBA" id="ARBA00022842"/>
    </source>
</evidence>
<evidence type="ECO:0000313" key="14">
    <source>
        <dbReference type="Proteomes" id="UP000482155"/>
    </source>
</evidence>
<evidence type="ECO:0000256" key="12">
    <source>
        <dbReference type="RuleBase" id="RU363002"/>
    </source>
</evidence>
<reference evidence="13 14" key="1">
    <citation type="submission" date="2020-02" db="EMBL/GenBank/DDBJ databases">
        <authorList>
            <person name="Kim M.K."/>
        </authorList>
    </citation>
    <scope>NUCLEOTIDE SEQUENCE [LARGE SCALE GENOMIC DNA]</scope>
    <source>
        <strain evidence="13 14">17J57-3</strain>
    </source>
</reference>
<dbReference type="EC" id="2.7.1.180" evidence="1 10"/>
<feature type="binding site" evidence="11">
    <location>
        <position position="274"/>
    </location>
    <ligand>
        <name>Mg(2+)</name>
        <dbReference type="ChEBI" id="CHEBI:18420"/>
    </ligand>
</feature>
<dbReference type="InterPro" id="IPR003374">
    <property type="entry name" value="ApbE-like_sf"/>
</dbReference>
<dbReference type="SUPFAM" id="SSF143631">
    <property type="entry name" value="ApbE-like"/>
    <property type="match status" value="1"/>
</dbReference>
<feature type="binding site" evidence="11">
    <location>
        <position position="278"/>
    </location>
    <ligand>
        <name>Mg(2+)</name>
        <dbReference type="ChEBI" id="CHEBI:18420"/>
    </ligand>
</feature>
<dbReference type="PROSITE" id="PS51257">
    <property type="entry name" value="PROKAR_LIPOPROTEIN"/>
    <property type="match status" value="1"/>
</dbReference>
<keyword evidence="6 10" id="KW-0274">FAD</keyword>
<dbReference type="Pfam" id="PF02424">
    <property type="entry name" value="ApbE"/>
    <property type="match status" value="1"/>
</dbReference>
<feature type="binding site" evidence="11">
    <location>
        <position position="164"/>
    </location>
    <ligand>
        <name>Mg(2+)</name>
        <dbReference type="ChEBI" id="CHEBI:18420"/>
    </ligand>
</feature>
<keyword evidence="7 10" id="KW-0460">Magnesium</keyword>
<evidence type="ECO:0000313" key="13">
    <source>
        <dbReference type="EMBL" id="NEX63891.1"/>
    </source>
</evidence>
<evidence type="ECO:0000256" key="3">
    <source>
        <dbReference type="ARBA" id="ARBA00022630"/>
    </source>
</evidence>
<keyword evidence="12" id="KW-1003">Cell membrane</keyword>
<dbReference type="PANTHER" id="PTHR30040">
    <property type="entry name" value="THIAMINE BIOSYNTHESIS LIPOPROTEIN APBE"/>
    <property type="match status" value="1"/>
</dbReference>
<keyword evidence="12" id="KW-0449">Lipoprotein</keyword>
<dbReference type="Proteomes" id="UP000482155">
    <property type="component" value="Unassembled WGS sequence"/>
</dbReference>
<comment type="caution">
    <text evidence="13">The sequence shown here is derived from an EMBL/GenBank/DDBJ whole genome shotgun (WGS) entry which is preliminary data.</text>
</comment>
<dbReference type="PANTHER" id="PTHR30040:SF2">
    <property type="entry name" value="FAD:PROTEIN FMN TRANSFERASE"/>
    <property type="match status" value="1"/>
</dbReference>
<dbReference type="GO" id="GO:0016740">
    <property type="term" value="F:transferase activity"/>
    <property type="evidence" value="ECO:0007669"/>
    <property type="project" value="UniProtKB-UniRule"/>
</dbReference>
<keyword evidence="12" id="KW-0472">Membrane</keyword>
<organism evidence="13 14">
    <name type="scientific">Noviherbaspirillum galbum</name>
    <dbReference type="NCBI Taxonomy" id="2709383"/>
    <lineage>
        <taxon>Bacteria</taxon>
        <taxon>Pseudomonadati</taxon>
        <taxon>Pseudomonadota</taxon>
        <taxon>Betaproteobacteria</taxon>
        <taxon>Burkholderiales</taxon>
        <taxon>Oxalobacteraceae</taxon>
        <taxon>Noviherbaspirillum</taxon>
    </lineage>
</organism>